<keyword evidence="2" id="KW-1003">Cell membrane</keyword>
<keyword evidence="7" id="KW-0408">Iron</keyword>
<accession>A0A841GQC1</accession>
<dbReference type="InterPro" id="IPR050450">
    <property type="entry name" value="COX15/CtaA_HemeA_synthase"/>
</dbReference>
<feature type="transmembrane region" description="Helical" evidence="12">
    <location>
        <begin position="129"/>
        <end position="155"/>
    </location>
</feature>
<dbReference type="RefSeq" id="WP_170038019.1">
    <property type="nucleotide sequence ID" value="NZ_JABDTL010000002.1"/>
</dbReference>
<keyword evidence="3 12" id="KW-0812">Transmembrane</keyword>
<evidence type="ECO:0000256" key="7">
    <source>
        <dbReference type="ARBA" id="ARBA00023004"/>
    </source>
</evidence>
<dbReference type="GO" id="GO:0046872">
    <property type="term" value="F:metal ion binding"/>
    <property type="evidence" value="ECO:0007669"/>
    <property type="project" value="UniProtKB-KW"/>
</dbReference>
<evidence type="ECO:0000256" key="1">
    <source>
        <dbReference type="ARBA" id="ARBA00004141"/>
    </source>
</evidence>
<comment type="pathway">
    <text evidence="11">Porphyrin-containing compound metabolism.</text>
</comment>
<feature type="transmembrane region" description="Helical" evidence="12">
    <location>
        <begin position="98"/>
        <end position="117"/>
    </location>
</feature>
<protein>
    <submittedName>
        <fullName evidence="13">Heme A synthase</fullName>
    </submittedName>
</protein>
<dbReference type="GO" id="GO:0006784">
    <property type="term" value="P:heme A biosynthetic process"/>
    <property type="evidence" value="ECO:0007669"/>
    <property type="project" value="InterPro"/>
</dbReference>
<dbReference type="PANTHER" id="PTHR35457:SF1">
    <property type="entry name" value="HEME A SYNTHASE"/>
    <property type="match status" value="1"/>
</dbReference>
<evidence type="ECO:0000313" key="14">
    <source>
        <dbReference type="Proteomes" id="UP000582837"/>
    </source>
</evidence>
<reference evidence="13 14" key="1">
    <citation type="submission" date="2020-08" db="EMBL/GenBank/DDBJ databases">
        <title>Genomic Encyclopedia of Type Strains, Phase IV (KMG-IV): sequencing the most valuable type-strain genomes for metagenomic binning, comparative biology and taxonomic classification.</title>
        <authorList>
            <person name="Goeker M."/>
        </authorList>
    </citation>
    <scope>NUCLEOTIDE SEQUENCE [LARGE SCALE GENOMIC DNA]</scope>
    <source>
        <strain evidence="13 14">DSM 29007</strain>
    </source>
</reference>
<proteinExistence type="predicted"/>
<comment type="subcellular location">
    <subcellularLocation>
        <location evidence="1">Membrane</location>
        <topology evidence="1">Multi-pass membrane protein</topology>
    </subcellularLocation>
</comment>
<dbReference type="GO" id="GO:0016491">
    <property type="term" value="F:oxidoreductase activity"/>
    <property type="evidence" value="ECO:0007669"/>
    <property type="project" value="UniProtKB-KW"/>
</dbReference>
<feature type="transmembrane region" description="Helical" evidence="12">
    <location>
        <begin position="65"/>
        <end position="86"/>
    </location>
</feature>
<keyword evidence="10" id="KW-1015">Disulfide bond</keyword>
<evidence type="ECO:0000313" key="13">
    <source>
        <dbReference type="EMBL" id="MBB6069230.1"/>
    </source>
</evidence>
<evidence type="ECO:0000256" key="6">
    <source>
        <dbReference type="ARBA" id="ARBA00023002"/>
    </source>
</evidence>
<name>A0A841GQC1_9BACT</name>
<keyword evidence="14" id="KW-1185">Reference proteome</keyword>
<keyword evidence="9 12" id="KW-0472">Membrane</keyword>
<evidence type="ECO:0000256" key="8">
    <source>
        <dbReference type="ARBA" id="ARBA00023133"/>
    </source>
</evidence>
<gene>
    <name evidence="13" type="ORF">HNQ61_000845</name>
</gene>
<keyword evidence="8" id="KW-0350">Heme biosynthesis</keyword>
<dbReference type="InterPro" id="IPR003780">
    <property type="entry name" value="COX15/CtaA_fam"/>
</dbReference>
<keyword evidence="5 12" id="KW-1133">Transmembrane helix</keyword>
<evidence type="ECO:0000256" key="5">
    <source>
        <dbReference type="ARBA" id="ARBA00022989"/>
    </source>
</evidence>
<evidence type="ECO:0000256" key="10">
    <source>
        <dbReference type="ARBA" id="ARBA00023157"/>
    </source>
</evidence>
<organism evidence="13 14">
    <name type="scientific">Longimicrobium terrae</name>
    <dbReference type="NCBI Taxonomy" id="1639882"/>
    <lineage>
        <taxon>Bacteria</taxon>
        <taxon>Pseudomonadati</taxon>
        <taxon>Gemmatimonadota</taxon>
        <taxon>Longimicrobiia</taxon>
        <taxon>Longimicrobiales</taxon>
        <taxon>Longimicrobiaceae</taxon>
        <taxon>Longimicrobium</taxon>
    </lineage>
</organism>
<keyword evidence="4" id="KW-0479">Metal-binding</keyword>
<comment type="caution">
    <text evidence="13">The sequence shown here is derived from an EMBL/GenBank/DDBJ whole genome shotgun (WGS) entry which is preliminary data.</text>
</comment>
<feature type="transmembrane region" description="Helical" evidence="12">
    <location>
        <begin position="278"/>
        <end position="301"/>
    </location>
</feature>
<dbReference type="GO" id="GO:0016020">
    <property type="term" value="C:membrane"/>
    <property type="evidence" value="ECO:0007669"/>
    <property type="project" value="UniProtKB-SubCell"/>
</dbReference>
<dbReference type="Proteomes" id="UP000582837">
    <property type="component" value="Unassembled WGS sequence"/>
</dbReference>
<dbReference type="EMBL" id="JACHIA010000002">
    <property type="protein sequence ID" value="MBB6069230.1"/>
    <property type="molecule type" value="Genomic_DNA"/>
</dbReference>
<keyword evidence="6" id="KW-0560">Oxidoreductase</keyword>
<evidence type="ECO:0000256" key="9">
    <source>
        <dbReference type="ARBA" id="ARBA00023136"/>
    </source>
</evidence>
<evidence type="ECO:0000256" key="3">
    <source>
        <dbReference type="ARBA" id="ARBA00022692"/>
    </source>
</evidence>
<dbReference type="AlphaFoldDB" id="A0A841GQC1"/>
<feature type="transmembrane region" description="Helical" evidence="12">
    <location>
        <begin position="249"/>
        <end position="272"/>
    </location>
</feature>
<feature type="transmembrane region" description="Helical" evidence="12">
    <location>
        <begin position="217"/>
        <end position="237"/>
    </location>
</feature>
<evidence type="ECO:0000256" key="4">
    <source>
        <dbReference type="ARBA" id="ARBA00022723"/>
    </source>
</evidence>
<feature type="transmembrane region" description="Helical" evidence="12">
    <location>
        <begin position="12"/>
        <end position="31"/>
    </location>
</feature>
<evidence type="ECO:0000256" key="11">
    <source>
        <dbReference type="ARBA" id="ARBA00023444"/>
    </source>
</evidence>
<dbReference type="Pfam" id="PF02628">
    <property type="entry name" value="COX15-CtaA"/>
    <property type="match status" value="1"/>
</dbReference>
<sequence>MTADLSARRGFARYTWLVLAYTVAVVLWGAVVRATGSGAGCGSHWPACNGQVVLRAPSLETLIEFTHRATSGILGPMVIAMVWMAWRRFPKGHPARAGAVASLILTLTEGAVGAALVKLELVAHNASVWRAAAMAVHLTNTFLLLGALALTGWWASGRPAVRLRGQGAAGALMISAVVLTILVGAMGAVTALGDTLFPKTSMGFELSAVHFLERLRVVHPIAAIGTGIFVALSGRMVRRLRPGRETERLSTALVALFGLQVMAGTVNVVLLVPVWMQLVHLLLADALWITLVLTAASVLAAEPRAEAAPLPEPASPRPAAV</sequence>
<dbReference type="PANTHER" id="PTHR35457">
    <property type="entry name" value="HEME A SYNTHASE"/>
    <property type="match status" value="1"/>
</dbReference>
<evidence type="ECO:0000256" key="12">
    <source>
        <dbReference type="SAM" id="Phobius"/>
    </source>
</evidence>
<feature type="transmembrane region" description="Helical" evidence="12">
    <location>
        <begin position="167"/>
        <end position="197"/>
    </location>
</feature>
<evidence type="ECO:0000256" key="2">
    <source>
        <dbReference type="ARBA" id="ARBA00022475"/>
    </source>
</evidence>